<evidence type="ECO:0000256" key="1">
    <source>
        <dbReference type="SAM" id="Phobius"/>
    </source>
</evidence>
<dbReference type="EMBL" id="JAKZEU010000002">
    <property type="protein sequence ID" value="MCQ0970474.1"/>
    <property type="molecule type" value="Genomic_DNA"/>
</dbReference>
<proteinExistence type="predicted"/>
<accession>A0ABT1MRX1</accession>
<keyword evidence="1" id="KW-0812">Transmembrane</keyword>
<dbReference type="InterPro" id="IPR010331">
    <property type="entry name" value="ExoD"/>
</dbReference>
<dbReference type="PANTHER" id="PTHR41795:SF1">
    <property type="entry name" value="EXOPOLYSACCHARIDE SYNTHESIS PROTEIN"/>
    <property type="match status" value="1"/>
</dbReference>
<feature type="transmembrane region" description="Helical" evidence="1">
    <location>
        <begin position="177"/>
        <end position="195"/>
    </location>
</feature>
<dbReference type="PANTHER" id="PTHR41795">
    <property type="entry name" value="EXOPOLYSACCHARIDE SYNTHESIS PROTEIN"/>
    <property type="match status" value="1"/>
</dbReference>
<organism evidence="2 3">
    <name type="scientific">Paracoccus albicereus</name>
    <dbReference type="NCBI Taxonomy" id="2922394"/>
    <lineage>
        <taxon>Bacteria</taxon>
        <taxon>Pseudomonadati</taxon>
        <taxon>Pseudomonadota</taxon>
        <taxon>Alphaproteobacteria</taxon>
        <taxon>Rhodobacterales</taxon>
        <taxon>Paracoccaceae</taxon>
        <taxon>Paracoccus</taxon>
    </lineage>
</organism>
<sequence length="198" mass="21414">MPCGETGAGGESLPAIVDGLRQTAEGRSEVSVSRIIEAIGPRSHFTIILVVAAIATTPLSGIPGMSVICGLLIAIVAAERIFSGGTVRLPRWITRRSLPADKFTKTLDIIDPVVRFLDRHTRRRAAWLMHSPWNRLPLLICLVCGLTMPFLELIPFTSSIVAGGVTLIAIGMITRDGLFLFMALIPFVALIFLLTRAL</sequence>
<evidence type="ECO:0000313" key="2">
    <source>
        <dbReference type="EMBL" id="MCQ0970474.1"/>
    </source>
</evidence>
<gene>
    <name evidence="2" type="ORF">MLD63_08570</name>
</gene>
<reference evidence="2 3" key="1">
    <citation type="submission" date="2022-03" db="EMBL/GenBank/DDBJ databases">
        <authorList>
            <person name="He Y."/>
        </authorList>
    </citation>
    <scope>NUCLEOTIDE SEQUENCE [LARGE SCALE GENOMIC DNA]</scope>
    <source>
        <strain evidence="2 3">TK19116</strain>
    </source>
</reference>
<name>A0ABT1MRX1_9RHOB</name>
<keyword evidence="3" id="KW-1185">Reference proteome</keyword>
<dbReference type="Proteomes" id="UP001203945">
    <property type="component" value="Unassembled WGS sequence"/>
</dbReference>
<feature type="transmembrane region" description="Helical" evidence="1">
    <location>
        <begin position="47"/>
        <end position="78"/>
    </location>
</feature>
<protein>
    <submittedName>
        <fullName evidence="2">Exopolysaccharide biosynthesis protein</fullName>
    </submittedName>
</protein>
<keyword evidence="1" id="KW-0472">Membrane</keyword>
<evidence type="ECO:0000313" key="3">
    <source>
        <dbReference type="Proteomes" id="UP001203945"/>
    </source>
</evidence>
<feature type="transmembrane region" description="Helical" evidence="1">
    <location>
        <begin position="138"/>
        <end position="171"/>
    </location>
</feature>
<comment type="caution">
    <text evidence="2">The sequence shown here is derived from an EMBL/GenBank/DDBJ whole genome shotgun (WGS) entry which is preliminary data.</text>
</comment>
<dbReference type="Pfam" id="PF06055">
    <property type="entry name" value="ExoD"/>
    <property type="match status" value="1"/>
</dbReference>
<dbReference type="RefSeq" id="WP_255329446.1">
    <property type="nucleotide sequence ID" value="NZ_JAKZEU010000002.1"/>
</dbReference>
<keyword evidence="1" id="KW-1133">Transmembrane helix</keyword>
<dbReference type="PIRSF" id="PIRSF033239">
    <property type="entry name" value="ExoD"/>
    <property type="match status" value="1"/>
</dbReference>